<dbReference type="CDD" id="cd00009">
    <property type="entry name" value="AAA"/>
    <property type="match status" value="1"/>
</dbReference>
<evidence type="ECO:0000313" key="8">
    <source>
        <dbReference type="EMBL" id="PAP75729.1"/>
    </source>
</evidence>
<dbReference type="InterPro" id="IPR003959">
    <property type="entry name" value="ATPase_AAA_core"/>
</dbReference>
<keyword evidence="2" id="KW-0547">Nucleotide-binding</keyword>
<dbReference type="GO" id="GO:0016887">
    <property type="term" value="F:ATP hydrolysis activity"/>
    <property type="evidence" value="ECO:0007669"/>
    <property type="project" value="InterPro"/>
</dbReference>
<dbReference type="PRINTS" id="PR00300">
    <property type="entry name" value="CLPPROTEASEA"/>
</dbReference>
<dbReference type="CDD" id="cd19499">
    <property type="entry name" value="RecA-like_ClpB_Hsp104-like"/>
    <property type="match status" value="1"/>
</dbReference>
<proteinExistence type="predicted"/>
<dbReference type="InterPro" id="IPR041546">
    <property type="entry name" value="ClpA/ClpB_AAA_lid"/>
</dbReference>
<dbReference type="AlphaFoldDB" id="A0A271IYZ5"/>
<dbReference type="SUPFAM" id="SSF81923">
    <property type="entry name" value="Double Clp-N motif"/>
    <property type="match status" value="1"/>
</dbReference>
<feature type="domain" description="Clp R" evidence="7">
    <location>
        <begin position="10"/>
        <end position="161"/>
    </location>
</feature>
<dbReference type="Pfam" id="PF00004">
    <property type="entry name" value="AAA"/>
    <property type="match status" value="1"/>
</dbReference>
<dbReference type="NCBIfam" id="TIGR03345">
    <property type="entry name" value="VI_ClpV1"/>
    <property type="match status" value="1"/>
</dbReference>
<reference evidence="8 9" key="1">
    <citation type="submission" date="2016-11" db="EMBL/GenBank/DDBJ databases">
        <title>Study of marine rhodopsin-containing bacteria.</title>
        <authorList>
            <person name="Yoshizawa S."/>
            <person name="Kumagai Y."/>
            <person name="Kogure K."/>
        </authorList>
    </citation>
    <scope>NUCLEOTIDE SEQUENCE [LARGE SCALE GENOMIC DNA]</scope>
    <source>
        <strain evidence="8 9">SAORIC-28</strain>
    </source>
</reference>
<dbReference type="InterPro" id="IPR004176">
    <property type="entry name" value="Clp_R_N"/>
</dbReference>
<evidence type="ECO:0000256" key="4">
    <source>
        <dbReference type="ARBA" id="ARBA00023186"/>
    </source>
</evidence>
<evidence type="ECO:0000259" key="7">
    <source>
        <dbReference type="PROSITE" id="PS51903"/>
    </source>
</evidence>
<dbReference type="SMART" id="SM00382">
    <property type="entry name" value="AAA"/>
    <property type="match status" value="2"/>
</dbReference>
<dbReference type="Gene3D" id="1.10.1780.10">
    <property type="entry name" value="Clp, N-terminal domain"/>
    <property type="match status" value="1"/>
</dbReference>
<keyword evidence="3" id="KW-0067">ATP-binding</keyword>
<dbReference type="Gene3D" id="1.10.8.60">
    <property type="match status" value="1"/>
</dbReference>
<dbReference type="PROSITE" id="PS51903">
    <property type="entry name" value="CLP_R"/>
    <property type="match status" value="1"/>
</dbReference>
<feature type="compositionally biased region" description="Acidic residues" evidence="6">
    <location>
        <begin position="915"/>
        <end position="924"/>
    </location>
</feature>
<evidence type="ECO:0000313" key="9">
    <source>
        <dbReference type="Proteomes" id="UP000216339"/>
    </source>
</evidence>
<dbReference type="FunFam" id="3.40.50.300:FF:000010">
    <property type="entry name" value="Chaperone clpB 1, putative"/>
    <property type="match status" value="1"/>
</dbReference>
<dbReference type="InterPro" id="IPR050130">
    <property type="entry name" value="ClpA_ClpB"/>
</dbReference>
<dbReference type="InterPro" id="IPR017729">
    <property type="entry name" value="ATPase_T6SS_ClpV1"/>
</dbReference>
<evidence type="ECO:0000256" key="5">
    <source>
        <dbReference type="PROSITE-ProRule" id="PRU01251"/>
    </source>
</evidence>
<dbReference type="RefSeq" id="WP_095509370.1">
    <property type="nucleotide sequence ID" value="NZ_MQWD01000001.1"/>
</dbReference>
<dbReference type="Pfam" id="PF17871">
    <property type="entry name" value="AAA_lid_9"/>
    <property type="match status" value="1"/>
</dbReference>
<dbReference type="InterPro" id="IPR018368">
    <property type="entry name" value="ClpA/B_CS1"/>
</dbReference>
<comment type="caution">
    <text evidence="8">The sequence shown here is derived from an EMBL/GenBank/DDBJ whole genome shotgun (WGS) entry which is preliminary data.</text>
</comment>
<evidence type="ECO:0000256" key="1">
    <source>
        <dbReference type="ARBA" id="ARBA00022737"/>
    </source>
</evidence>
<keyword evidence="4" id="KW-0143">Chaperone</keyword>
<dbReference type="Proteomes" id="UP000216339">
    <property type="component" value="Unassembled WGS sequence"/>
</dbReference>
<dbReference type="InterPro" id="IPR019489">
    <property type="entry name" value="Clp_ATPase_C"/>
</dbReference>
<name>A0A271IYZ5_9BACT</name>
<dbReference type="FunFam" id="3.40.50.300:FF:000025">
    <property type="entry name" value="ATP-dependent Clp protease subunit"/>
    <property type="match status" value="1"/>
</dbReference>
<evidence type="ECO:0000256" key="3">
    <source>
        <dbReference type="ARBA" id="ARBA00022840"/>
    </source>
</evidence>
<sequence length="924" mass="99276">MISKDVKRLLLKLNDPMTRALEGAAGLAVGRGHYEVTVEHLLLKLLEDGTGDAALALSRLGVEPGRVGKALTDTIEGYRTGNAGRPAFSPLLLDLVERAWVAGSVHHGLGEIRSGSFLEAYLESDALATSPAREAMSEAKADDLRDRFFELIEGSDENRASARGGRPLADASGKEGETALDIYTHSLTQQARDDGIDPIFGRDREIRQVIDVLSRRRKNNPILVGEAGVGKTAVVEGLALRIVAGDVPDSLKEAEIAALDLGALQAGAGVKGEFEARMKAVIDAVKDAPKPTILFIDEAHTLVGAGGAAGTGDAANLLKPALARGELRSVAATTWSEYKKHIEKDPALARRFQMVKVDEPDVETAVVMMRGVRDRYEDHHAVQITDAAVRAAVELSDRYLSGRQLPDKSVDLIDTASARVRMSQDATPAALDDLGRRLHEIETELTAQRRDASAGLGTGETLDDLEAERDRLNQRREALEARWKEEQSLARELEGARRAAATAGGDVPAGVRDLHARLEQLQEANGPLVHAEVGQRVVAEVIADWTGIPIGDMIKDEAQLLLELEDRLTSRIRGQDGALVEIADAIRTAKAGMRKADAPIGVFLLVGPSGVGKTETARALAELLFGGERFLVSINMSEYQESHTTSQLKGAPPGYVGYGEGGVLTEAVRQRPYSVVLLDEVEKAHIDVMELFYQVFDRGILRDGEGREVDFSNTIILCTSNVGSDLVQQASMAEEAPTLDSLRDLIHEPLASHFQPALLGRMNTIPFLSLDRDAMAQIARLKLGKVDKRLRANHGIRFTFTDEVVETIADRCTTIDAGARNIDAIIDRTVLPEASRALLTRLAEENLPAALELGLDEAGNFTYTFVEPGERPDLEVAANDTEALAEGADLGGDGASLDAPQTAPEADGAALDGATEADDPEPTA</sequence>
<dbReference type="PROSITE" id="PS00870">
    <property type="entry name" value="CLPAB_1"/>
    <property type="match status" value="1"/>
</dbReference>
<gene>
    <name evidence="8" type="ORF">BSZ37_04385</name>
</gene>
<dbReference type="Gene3D" id="3.40.50.300">
    <property type="entry name" value="P-loop containing nucleotide triphosphate hydrolases"/>
    <property type="match status" value="3"/>
</dbReference>
<organism evidence="8 9">
    <name type="scientific">Rubrivirga marina</name>
    <dbReference type="NCBI Taxonomy" id="1196024"/>
    <lineage>
        <taxon>Bacteria</taxon>
        <taxon>Pseudomonadati</taxon>
        <taxon>Rhodothermota</taxon>
        <taxon>Rhodothermia</taxon>
        <taxon>Rhodothermales</taxon>
        <taxon>Rubricoccaceae</taxon>
        <taxon>Rubrivirga</taxon>
    </lineage>
</organism>
<dbReference type="EMBL" id="MQWD01000001">
    <property type="protein sequence ID" value="PAP75729.1"/>
    <property type="molecule type" value="Genomic_DNA"/>
</dbReference>
<dbReference type="SMART" id="SM01086">
    <property type="entry name" value="ClpB_D2-small"/>
    <property type="match status" value="1"/>
</dbReference>
<dbReference type="InterPro" id="IPR001270">
    <property type="entry name" value="ClpA/B"/>
</dbReference>
<feature type="region of interest" description="Disordered" evidence="6">
    <location>
        <begin position="447"/>
        <end position="466"/>
    </location>
</feature>
<dbReference type="InterPro" id="IPR036628">
    <property type="entry name" value="Clp_N_dom_sf"/>
</dbReference>
<keyword evidence="1 5" id="KW-0677">Repeat</keyword>
<evidence type="ECO:0000256" key="6">
    <source>
        <dbReference type="SAM" id="MobiDB-lite"/>
    </source>
</evidence>
<dbReference type="PANTHER" id="PTHR11638:SF181">
    <property type="entry name" value="ATPASE SUBUNIT OF ATP-DEPENDENT PROTEASE"/>
    <property type="match status" value="1"/>
</dbReference>
<dbReference type="InterPro" id="IPR003593">
    <property type="entry name" value="AAA+_ATPase"/>
</dbReference>
<evidence type="ECO:0000256" key="2">
    <source>
        <dbReference type="ARBA" id="ARBA00022741"/>
    </source>
</evidence>
<dbReference type="InterPro" id="IPR027417">
    <property type="entry name" value="P-loop_NTPase"/>
</dbReference>
<dbReference type="SUPFAM" id="SSF52540">
    <property type="entry name" value="P-loop containing nucleoside triphosphate hydrolases"/>
    <property type="match status" value="2"/>
</dbReference>
<dbReference type="GO" id="GO:0005524">
    <property type="term" value="F:ATP binding"/>
    <property type="evidence" value="ECO:0007669"/>
    <property type="project" value="UniProtKB-KW"/>
</dbReference>
<feature type="region of interest" description="Disordered" evidence="6">
    <location>
        <begin position="883"/>
        <end position="924"/>
    </location>
</feature>
<dbReference type="GO" id="GO:0005737">
    <property type="term" value="C:cytoplasm"/>
    <property type="evidence" value="ECO:0007669"/>
    <property type="project" value="TreeGrafter"/>
</dbReference>
<keyword evidence="9" id="KW-1185">Reference proteome</keyword>
<dbReference type="Pfam" id="PF10431">
    <property type="entry name" value="ClpB_D2-small"/>
    <property type="match status" value="1"/>
</dbReference>
<dbReference type="Pfam" id="PF07724">
    <property type="entry name" value="AAA_2"/>
    <property type="match status" value="1"/>
</dbReference>
<protein>
    <submittedName>
        <fullName evidence="8">ClpV1 family T6SS ATPase</fullName>
    </submittedName>
</protein>
<dbReference type="OrthoDB" id="9803641at2"/>
<dbReference type="GO" id="GO:0034605">
    <property type="term" value="P:cellular response to heat"/>
    <property type="evidence" value="ECO:0007669"/>
    <property type="project" value="TreeGrafter"/>
</dbReference>
<accession>A0A271IYZ5</accession>
<dbReference type="PANTHER" id="PTHR11638">
    <property type="entry name" value="ATP-DEPENDENT CLP PROTEASE"/>
    <property type="match status" value="1"/>
</dbReference>
<dbReference type="Pfam" id="PF02861">
    <property type="entry name" value="Clp_N"/>
    <property type="match status" value="1"/>
</dbReference>